<evidence type="ECO:0000259" key="4">
    <source>
        <dbReference type="Pfam" id="PF00004"/>
    </source>
</evidence>
<dbReference type="GO" id="GO:0005663">
    <property type="term" value="C:DNA replication factor C complex"/>
    <property type="evidence" value="ECO:0007669"/>
    <property type="project" value="TreeGrafter"/>
</dbReference>
<feature type="coiled-coil region" evidence="2">
    <location>
        <begin position="202"/>
        <end position="229"/>
    </location>
</feature>
<evidence type="ECO:0000313" key="7">
    <source>
        <dbReference type="Proteomes" id="UP000243459"/>
    </source>
</evidence>
<feature type="domain" description="DNA polymerase III subunit gamma/tau helical lid" evidence="5">
    <location>
        <begin position="185"/>
        <end position="224"/>
    </location>
</feature>
<dbReference type="InterPro" id="IPR045085">
    <property type="entry name" value="HLD_clamp_pol_III_gamma_tau"/>
</dbReference>
<dbReference type="InterPro" id="IPR027417">
    <property type="entry name" value="P-loop_NTPase"/>
</dbReference>
<proteinExistence type="inferred from homology"/>
<feature type="region of interest" description="Disordered" evidence="3">
    <location>
        <begin position="1"/>
        <end position="26"/>
    </location>
</feature>
<gene>
    <name evidence="6" type="ORF">A4U43_C05F16360</name>
</gene>
<dbReference type="Pfam" id="PF22608">
    <property type="entry name" value="DNAX_ATPase_lid"/>
    <property type="match status" value="1"/>
</dbReference>
<accession>A0A5P1EXE4</accession>
<dbReference type="Gramene" id="ONK68820">
    <property type="protein sequence ID" value="ONK68820"/>
    <property type="gene ID" value="A4U43_C05F16360"/>
</dbReference>
<dbReference type="PANTHER" id="PTHR11669:SF51">
    <property type="entry name" value="AAA+ ATPASE DOMAIN-CONTAINING PROTEIN"/>
    <property type="match status" value="1"/>
</dbReference>
<dbReference type="InterPro" id="IPR050238">
    <property type="entry name" value="DNA_Rep/Repair_Clamp_Loader"/>
</dbReference>
<dbReference type="OMA" id="RDADICM"/>
<dbReference type="PANTHER" id="PTHR11669">
    <property type="entry name" value="REPLICATION FACTOR C / DNA POLYMERASE III GAMMA-TAU SUBUNIT"/>
    <property type="match status" value="1"/>
</dbReference>
<dbReference type="EMBL" id="CM007385">
    <property type="protein sequence ID" value="ONK68820.1"/>
    <property type="molecule type" value="Genomic_DNA"/>
</dbReference>
<dbReference type="Gene3D" id="3.40.50.300">
    <property type="entry name" value="P-loop containing nucleotide triphosphate hydrolases"/>
    <property type="match status" value="1"/>
</dbReference>
<keyword evidence="7" id="KW-1185">Reference proteome</keyword>
<dbReference type="Pfam" id="PF00004">
    <property type="entry name" value="AAA"/>
    <property type="match status" value="1"/>
</dbReference>
<dbReference type="GO" id="GO:0003689">
    <property type="term" value="F:DNA clamp loader activity"/>
    <property type="evidence" value="ECO:0007669"/>
    <property type="project" value="TreeGrafter"/>
</dbReference>
<dbReference type="GO" id="GO:0006281">
    <property type="term" value="P:DNA repair"/>
    <property type="evidence" value="ECO:0007669"/>
    <property type="project" value="TreeGrafter"/>
</dbReference>
<evidence type="ECO:0000313" key="6">
    <source>
        <dbReference type="EMBL" id="ONK68820.1"/>
    </source>
</evidence>
<name>A0A5P1EXE4_ASPOF</name>
<evidence type="ECO:0000256" key="3">
    <source>
        <dbReference type="SAM" id="MobiDB-lite"/>
    </source>
</evidence>
<keyword evidence="2" id="KW-0175">Coiled coil</keyword>
<organism evidence="6 7">
    <name type="scientific">Asparagus officinalis</name>
    <name type="common">Garden asparagus</name>
    <dbReference type="NCBI Taxonomy" id="4686"/>
    <lineage>
        <taxon>Eukaryota</taxon>
        <taxon>Viridiplantae</taxon>
        <taxon>Streptophyta</taxon>
        <taxon>Embryophyta</taxon>
        <taxon>Tracheophyta</taxon>
        <taxon>Spermatophyta</taxon>
        <taxon>Magnoliopsida</taxon>
        <taxon>Liliopsida</taxon>
        <taxon>Asparagales</taxon>
        <taxon>Asparagaceae</taxon>
        <taxon>Asparagoideae</taxon>
        <taxon>Asparagus</taxon>
    </lineage>
</organism>
<reference evidence="7" key="1">
    <citation type="journal article" date="2017" name="Nat. Commun.">
        <title>The asparagus genome sheds light on the origin and evolution of a young Y chromosome.</title>
        <authorList>
            <person name="Harkess A."/>
            <person name="Zhou J."/>
            <person name="Xu C."/>
            <person name="Bowers J.E."/>
            <person name="Van der Hulst R."/>
            <person name="Ayyampalayam S."/>
            <person name="Mercati F."/>
            <person name="Riccardi P."/>
            <person name="McKain M.R."/>
            <person name="Kakrana A."/>
            <person name="Tang H."/>
            <person name="Ray J."/>
            <person name="Groenendijk J."/>
            <person name="Arikit S."/>
            <person name="Mathioni S.M."/>
            <person name="Nakano M."/>
            <person name="Shan H."/>
            <person name="Telgmann-Rauber A."/>
            <person name="Kanno A."/>
            <person name="Yue Z."/>
            <person name="Chen H."/>
            <person name="Li W."/>
            <person name="Chen Y."/>
            <person name="Xu X."/>
            <person name="Zhang Y."/>
            <person name="Luo S."/>
            <person name="Chen H."/>
            <person name="Gao J."/>
            <person name="Mao Z."/>
            <person name="Pires J.C."/>
            <person name="Luo M."/>
            <person name="Kudrna D."/>
            <person name="Wing R.A."/>
            <person name="Meyers B.C."/>
            <person name="Yi K."/>
            <person name="Kong H."/>
            <person name="Lavrijsen P."/>
            <person name="Sunseri F."/>
            <person name="Falavigna A."/>
            <person name="Ye Y."/>
            <person name="Leebens-Mack J.H."/>
            <person name="Chen G."/>
        </authorList>
    </citation>
    <scope>NUCLEOTIDE SEQUENCE [LARGE SCALE GENOMIC DNA]</scope>
    <source>
        <strain evidence="7">cv. DH0086</strain>
    </source>
</reference>
<dbReference type="GO" id="GO:0016887">
    <property type="term" value="F:ATP hydrolysis activity"/>
    <property type="evidence" value="ECO:0007669"/>
    <property type="project" value="InterPro"/>
</dbReference>
<dbReference type="CDD" id="cd18137">
    <property type="entry name" value="HLD_clamp_pol_III_gamma_tau"/>
    <property type="match status" value="1"/>
</dbReference>
<dbReference type="SUPFAM" id="SSF52540">
    <property type="entry name" value="P-loop containing nucleoside triphosphate hydrolases"/>
    <property type="match status" value="1"/>
</dbReference>
<comment type="similarity">
    <text evidence="1">Belongs to the activator 1 small subunits family.</text>
</comment>
<dbReference type="Gene3D" id="1.10.8.60">
    <property type="match status" value="1"/>
</dbReference>
<dbReference type="Proteomes" id="UP000243459">
    <property type="component" value="Chromosome 5"/>
</dbReference>
<sequence length="249" mass="27824">MSSNPDEAESTLLYQPGSSSSSSTSHRADCHQGFSIQYQPKIFEDIIGHDMVIRALSSAIRLNKISPMYLFYGSPGTGKTSAARIFATALNCESSPAKLCSGYKSSWFEEIHKFLRKATSSGVKVVIIDIKFASESWPWGQLLNLVQENNNKIFILLTEDARTVPRAVSSRCQKYKFSKLSDTDVMSKLSRIVAQEGIEIRKDALKLIARRAEGNLREAENLLDHLALLNMKIDTSTIEQLVSNYFSIF</sequence>
<dbReference type="InterPro" id="IPR003959">
    <property type="entry name" value="ATPase_AAA_core"/>
</dbReference>
<dbReference type="GO" id="GO:0005524">
    <property type="term" value="F:ATP binding"/>
    <property type="evidence" value="ECO:0007669"/>
    <property type="project" value="InterPro"/>
</dbReference>
<dbReference type="AlphaFoldDB" id="A0A5P1EXE4"/>
<dbReference type="GO" id="GO:0006261">
    <property type="term" value="P:DNA-templated DNA replication"/>
    <property type="evidence" value="ECO:0007669"/>
    <property type="project" value="TreeGrafter"/>
</dbReference>
<feature type="domain" description="ATPase AAA-type core" evidence="4">
    <location>
        <begin position="69"/>
        <end position="175"/>
    </location>
</feature>
<evidence type="ECO:0000259" key="5">
    <source>
        <dbReference type="Pfam" id="PF22608"/>
    </source>
</evidence>
<protein>
    <submittedName>
        <fullName evidence="6">Uncharacterized protein</fullName>
    </submittedName>
</protein>
<evidence type="ECO:0000256" key="2">
    <source>
        <dbReference type="SAM" id="Coils"/>
    </source>
</evidence>
<dbReference type="CDD" id="cd00009">
    <property type="entry name" value="AAA"/>
    <property type="match status" value="1"/>
</dbReference>
<evidence type="ECO:0000256" key="1">
    <source>
        <dbReference type="ARBA" id="ARBA00005378"/>
    </source>
</evidence>